<organism evidence="3 4">
    <name type="scientific">Anaeramoeba ignava</name>
    <name type="common">Anaerobic marine amoeba</name>
    <dbReference type="NCBI Taxonomy" id="1746090"/>
    <lineage>
        <taxon>Eukaryota</taxon>
        <taxon>Metamonada</taxon>
        <taxon>Anaeramoebidae</taxon>
        <taxon>Anaeramoeba</taxon>
    </lineage>
</organism>
<sequence length="732" mass="83506">MKFIQFFSFLLTLLLLLLLIFPSTKSQLEFLKLLSLPIQENQITKSCFDETKNLGYFATETQPILLVKIDLKNFERIGSIIIGDENTTNPKTMLIDTKENFLYISTLTTFVIFKIDLETFSCIGNITFPGTQYTSIQGVMDLNSHKIYYTFQNALQSKILRVDLDNWGYYDYIDIEQQGMTIKTSVIDYSKNFLYLGSATIPCFILRFSLPNLTLVDSVTFNTTNSLSNLMIDEKNQIGYLVYPNVPASVAKINLTDFSLINSTSLISTYAYIEFSYINRNASYAYFISEFGNRIISKLDLEKFEVCQYSNLTRTIILSTIWDDFNGFLYLGLETSPAEISKINLTDFSQVDSLMLAIGDNFVITSVFDSQRGLGYFGSNDVYATISRVNISTMSYIDSIHFENREDKIIGSLIDEKRGFLYFSMITNPGIIAKIDLDTFTHVDSFQFNKDENYSFSNIIDQNNGFAYFGLYTNPGVIVKIDLDTFTRVDSIQLNENEGYLFTALIDESNQNAYFTCESNPGKILKIDLDTFARVDTIELNENEGYITVSEIDPLNKFGYFVTYSKPQLIIKVDLQSFTRVDSLNFGTGSTLGVFIRIDYYRQLAFLAASSVPILYEMDLSTFTLNESIDLSLYCFNHLSTALLDTLKQFIYVTVYSAPSEIIQINTTQRAKVAYAGNVKNKTLKLVFGLGIPFVIFLIVGIVILIRFRKKERKREETLLENDPIQENELIN</sequence>
<keyword evidence="1" id="KW-0812">Transmembrane</keyword>
<feature type="transmembrane region" description="Helical" evidence="1">
    <location>
        <begin position="686"/>
        <end position="706"/>
    </location>
</feature>
<protein>
    <submittedName>
        <fullName evidence="3">Protein nirf</fullName>
    </submittedName>
</protein>
<dbReference type="InterPro" id="IPR011048">
    <property type="entry name" value="Haem_d1_sf"/>
</dbReference>
<accession>A0A9Q0LKZ8</accession>
<evidence type="ECO:0000256" key="2">
    <source>
        <dbReference type="SAM" id="SignalP"/>
    </source>
</evidence>
<dbReference type="Gene3D" id="2.130.10.10">
    <property type="entry name" value="YVTN repeat-like/Quinoprotein amine dehydrogenase"/>
    <property type="match status" value="1"/>
</dbReference>
<comment type="caution">
    <text evidence="3">The sequence shown here is derived from an EMBL/GenBank/DDBJ whole genome shotgun (WGS) entry which is preliminary data.</text>
</comment>
<dbReference type="SUPFAM" id="SSF50969">
    <property type="entry name" value="YVTN repeat-like/Quinoprotein amine dehydrogenase"/>
    <property type="match status" value="1"/>
</dbReference>
<name>A0A9Q0LKZ8_ANAIG</name>
<reference evidence="3" key="1">
    <citation type="submission" date="2022-10" db="EMBL/GenBank/DDBJ databases">
        <title>Novel sulphate-reducing endosymbionts in the free-living metamonad Anaeramoeba.</title>
        <authorList>
            <person name="Jerlstrom-Hultqvist J."/>
            <person name="Cepicka I."/>
            <person name="Gallot-Lavallee L."/>
            <person name="Salas-Leiva D."/>
            <person name="Curtis B.A."/>
            <person name="Zahonova K."/>
            <person name="Pipaliya S."/>
            <person name="Dacks J."/>
            <person name="Roger A.J."/>
        </authorList>
    </citation>
    <scope>NUCLEOTIDE SEQUENCE</scope>
    <source>
        <strain evidence="3">BMAN</strain>
    </source>
</reference>
<evidence type="ECO:0000256" key="1">
    <source>
        <dbReference type="SAM" id="Phobius"/>
    </source>
</evidence>
<feature type="chain" id="PRO_5040426734" evidence="2">
    <location>
        <begin position="27"/>
        <end position="732"/>
    </location>
</feature>
<dbReference type="InterPro" id="IPR011044">
    <property type="entry name" value="Quino_amine_DH_bsu"/>
</dbReference>
<feature type="signal peptide" evidence="2">
    <location>
        <begin position="1"/>
        <end position="26"/>
    </location>
</feature>
<keyword evidence="4" id="KW-1185">Reference proteome</keyword>
<dbReference type="AlphaFoldDB" id="A0A9Q0LKZ8"/>
<evidence type="ECO:0000313" key="4">
    <source>
        <dbReference type="Proteomes" id="UP001149090"/>
    </source>
</evidence>
<keyword evidence="1" id="KW-1133">Transmembrane helix</keyword>
<dbReference type="SUPFAM" id="SSF51004">
    <property type="entry name" value="C-terminal (heme d1) domain of cytochrome cd1-nitrite reductase"/>
    <property type="match status" value="1"/>
</dbReference>
<keyword evidence="2" id="KW-0732">Signal</keyword>
<proteinExistence type="predicted"/>
<keyword evidence="1" id="KW-0472">Membrane</keyword>
<dbReference type="EMBL" id="JAPDFW010000070">
    <property type="protein sequence ID" value="KAJ5074551.1"/>
    <property type="molecule type" value="Genomic_DNA"/>
</dbReference>
<gene>
    <name evidence="3" type="ORF">M0811_01182</name>
</gene>
<dbReference type="InterPro" id="IPR015943">
    <property type="entry name" value="WD40/YVTN_repeat-like_dom_sf"/>
</dbReference>
<dbReference type="Proteomes" id="UP001149090">
    <property type="component" value="Unassembled WGS sequence"/>
</dbReference>
<evidence type="ECO:0000313" key="3">
    <source>
        <dbReference type="EMBL" id="KAJ5074551.1"/>
    </source>
</evidence>